<evidence type="ECO:0000313" key="1">
    <source>
        <dbReference type="EMBL" id="OTA16447.1"/>
    </source>
</evidence>
<proteinExistence type="predicted"/>
<dbReference type="EMBL" id="MUBJ01000008">
    <property type="protein sequence ID" value="OTA16447.1"/>
    <property type="molecule type" value="Genomic_DNA"/>
</dbReference>
<accession>A0A1Y2SCL3</accession>
<dbReference type="AlphaFoldDB" id="A0A1Y2SCL3"/>
<organism evidence="1 2">
    <name type="scientific">Xenorhabdus vietnamensis</name>
    <dbReference type="NCBI Taxonomy" id="351656"/>
    <lineage>
        <taxon>Bacteria</taxon>
        <taxon>Pseudomonadati</taxon>
        <taxon>Pseudomonadota</taxon>
        <taxon>Gammaproteobacteria</taxon>
        <taxon>Enterobacterales</taxon>
        <taxon>Morganellaceae</taxon>
        <taxon>Xenorhabdus</taxon>
    </lineage>
</organism>
<comment type="caution">
    <text evidence="1">The sequence shown here is derived from an EMBL/GenBank/DDBJ whole genome shotgun (WGS) entry which is preliminary data.</text>
</comment>
<reference evidence="1 2" key="1">
    <citation type="submission" date="2016-10" db="EMBL/GenBank/DDBJ databases">
        <title>Systematic genetic and metabolomic analysis of Xenorhabdus and Photorhabdus spp., highlights the requirements for a dual symbiotic and pathogenic life style.</title>
        <authorList>
            <person name="Tobias N.J."/>
            <person name="Wolff H."/>
            <person name="Djahanschiri B."/>
            <person name="Pidot S.J."/>
            <person name="Stinear T.P."/>
            <person name="Ebersberger I."/>
            <person name="Bode H.B."/>
        </authorList>
    </citation>
    <scope>NUCLEOTIDE SEQUENCE [LARGE SCALE GENOMIC DNA]</scope>
    <source>
        <strain evidence="1 2">DSM 22392</strain>
    </source>
</reference>
<name>A0A1Y2SCL3_9GAMM</name>
<dbReference type="OrthoDB" id="7066947at2"/>
<evidence type="ECO:0000313" key="2">
    <source>
        <dbReference type="Proteomes" id="UP000194350"/>
    </source>
</evidence>
<protein>
    <submittedName>
        <fullName evidence="1">Uncharacterized protein</fullName>
    </submittedName>
</protein>
<keyword evidence="2" id="KW-1185">Reference proteome</keyword>
<dbReference type="Proteomes" id="UP000194350">
    <property type="component" value="Unassembled WGS sequence"/>
</dbReference>
<sequence>MDTPLEKYEILYTIKKGVAAFLLIAIQKATDEGFDITDCHIDICFKEDLIDGRKYYIVSFEPREVTPENAMEYEKLHDDFTIKIDANTKEVVAAHPSK</sequence>
<dbReference type="RefSeq" id="WP_086109064.1">
    <property type="nucleotide sequence ID" value="NZ_CAWNGD010000128.1"/>
</dbReference>
<gene>
    <name evidence="1" type="ORF">Xvie_01901</name>
</gene>